<feature type="domain" description="RsbT co-antagonist protein RsbRD N-terminal" evidence="2">
    <location>
        <begin position="1"/>
        <end position="128"/>
    </location>
</feature>
<proteinExistence type="predicted"/>
<dbReference type="InterPro" id="IPR051448">
    <property type="entry name" value="CdaR-like_regulators"/>
</dbReference>
<dbReference type="PANTHER" id="PTHR33744">
    <property type="entry name" value="CARBOHYDRATE DIACID REGULATOR"/>
    <property type="match status" value="1"/>
</dbReference>
<feature type="domain" description="PucR C-terminal helix-turn-helix" evidence="1">
    <location>
        <begin position="289"/>
        <end position="342"/>
    </location>
</feature>
<dbReference type="Proteomes" id="UP000766570">
    <property type="component" value="Unassembled WGS sequence"/>
</dbReference>
<evidence type="ECO:0000313" key="3">
    <source>
        <dbReference type="EMBL" id="MBP2375597.1"/>
    </source>
</evidence>
<evidence type="ECO:0000313" key="4">
    <source>
        <dbReference type="Proteomes" id="UP000766570"/>
    </source>
</evidence>
<dbReference type="EMBL" id="JAGIOE010000001">
    <property type="protein sequence ID" value="MBP2375597.1"/>
    <property type="molecule type" value="Genomic_DNA"/>
</dbReference>
<evidence type="ECO:0000259" key="1">
    <source>
        <dbReference type="Pfam" id="PF13556"/>
    </source>
</evidence>
<organism evidence="3 4">
    <name type="scientific">Paeniglutamicibacter psychrophenolicus</name>
    <dbReference type="NCBI Taxonomy" id="257454"/>
    <lineage>
        <taxon>Bacteria</taxon>
        <taxon>Bacillati</taxon>
        <taxon>Actinomycetota</taxon>
        <taxon>Actinomycetes</taxon>
        <taxon>Micrococcales</taxon>
        <taxon>Micrococcaceae</taxon>
        <taxon>Paeniglutamicibacter</taxon>
    </lineage>
</organism>
<dbReference type="InterPro" id="IPR025751">
    <property type="entry name" value="RsbRD_N_dom"/>
</dbReference>
<sequence length="348" mass="38218">MRREIPSYAEVSHEQLVASVNRNRAMALRALATGRVPPADEIWEAEMATLERLRAGVPIEDIMAAFRVSIASIQDRLVELAFEVGIDSSQVVAMTTLLWRLSDAFASRAGATYRHEGLAHALADQRRRDEWFSGALGGTLSPTQLAHGCSAYGLNPAGTYRVLCAAPAGDESLERTMSDLQGRRDKPLLTMPLNGHIVGLVGDLSVDSPHHLVAVGTPVPLERLPESHRIAERILASARFQFAEGVHTLESLGWMFAVPLAKELRALLRDRYIGPMRAAGEFGDQAIAAVRSYLAHECSIPRTAEALFVHVNTLRYRLARFEELTGRSLRSTDTLVELSLTLHDMPPS</sequence>
<name>A0ABS4WHB6_9MICC</name>
<protein>
    <submittedName>
        <fullName evidence="3">Transposase</fullName>
    </submittedName>
</protein>
<dbReference type="Pfam" id="PF13556">
    <property type="entry name" value="HTH_30"/>
    <property type="match status" value="1"/>
</dbReference>
<gene>
    <name evidence="3" type="ORF">JOF46_003509</name>
</gene>
<dbReference type="Gene3D" id="1.10.10.2840">
    <property type="entry name" value="PucR C-terminal helix-turn-helix domain"/>
    <property type="match status" value="1"/>
</dbReference>
<dbReference type="InterPro" id="IPR025736">
    <property type="entry name" value="PucR_C-HTH_dom"/>
</dbReference>
<dbReference type="Pfam" id="PF14361">
    <property type="entry name" value="RsbRD_N"/>
    <property type="match status" value="1"/>
</dbReference>
<dbReference type="InterPro" id="IPR042070">
    <property type="entry name" value="PucR_C-HTH_sf"/>
</dbReference>
<keyword evidence="4" id="KW-1185">Reference proteome</keyword>
<reference evidence="3 4" key="1">
    <citation type="submission" date="2021-03" db="EMBL/GenBank/DDBJ databases">
        <title>Sequencing the genomes of 1000 actinobacteria strains.</title>
        <authorList>
            <person name="Klenk H.-P."/>
        </authorList>
    </citation>
    <scope>NUCLEOTIDE SEQUENCE [LARGE SCALE GENOMIC DNA]</scope>
    <source>
        <strain evidence="3 4">DSM 15454</strain>
    </source>
</reference>
<evidence type="ECO:0000259" key="2">
    <source>
        <dbReference type="Pfam" id="PF14361"/>
    </source>
</evidence>
<comment type="caution">
    <text evidence="3">The sequence shown here is derived from an EMBL/GenBank/DDBJ whole genome shotgun (WGS) entry which is preliminary data.</text>
</comment>
<accession>A0ABS4WHB6</accession>